<proteinExistence type="predicted"/>
<evidence type="ECO:0000313" key="2">
    <source>
        <dbReference type="EMBL" id="CAF3419113.1"/>
    </source>
</evidence>
<feature type="compositionally biased region" description="Polar residues" evidence="1">
    <location>
        <begin position="267"/>
        <end position="278"/>
    </location>
</feature>
<feature type="region of interest" description="Disordered" evidence="1">
    <location>
        <begin position="255"/>
        <end position="278"/>
    </location>
</feature>
<gene>
    <name evidence="2" type="ORF">GRG538_LOCUS11631</name>
</gene>
<organism evidence="2 3">
    <name type="scientific">Rotaria socialis</name>
    <dbReference type="NCBI Taxonomy" id="392032"/>
    <lineage>
        <taxon>Eukaryota</taxon>
        <taxon>Metazoa</taxon>
        <taxon>Spiralia</taxon>
        <taxon>Gnathifera</taxon>
        <taxon>Rotifera</taxon>
        <taxon>Eurotatoria</taxon>
        <taxon>Bdelloidea</taxon>
        <taxon>Philodinida</taxon>
        <taxon>Philodinidae</taxon>
        <taxon>Rotaria</taxon>
    </lineage>
</organism>
<dbReference type="Proteomes" id="UP000663872">
    <property type="component" value="Unassembled WGS sequence"/>
</dbReference>
<sequence>MGPKSRRQRHAITTSTRYLLNRSGNNAEDDAEREEMEVDDIEYEQQPMNFTDRITSDNIADLFELCKYKCPVKYLSVLIYATLRSFGHSWENCDTFLRTIGALKAQTAHRWADVFLKGDVEEFQGENRGGKHMAEFYDYFPDLEDAAREFTIRRCSEKAADFTAIDLANFIDKEYYLTTNTSKDSRSPLIRSIPSCRLDLIRWGARTVRTNLPAAGVQGGLQEPFHRDRRRQRQDTYCQVTHRLRLQQGHWHEVPSRQDRLHRLQGKSKSSALQVSGR</sequence>
<accession>A0A818BHH0</accession>
<evidence type="ECO:0000313" key="3">
    <source>
        <dbReference type="Proteomes" id="UP000663872"/>
    </source>
</evidence>
<protein>
    <submittedName>
        <fullName evidence="2">Uncharacterized protein</fullName>
    </submittedName>
</protein>
<evidence type="ECO:0000256" key="1">
    <source>
        <dbReference type="SAM" id="MobiDB-lite"/>
    </source>
</evidence>
<dbReference type="EMBL" id="CAJNYT010001562">
    <property type="protein sequence ID" value="CAF3419113.1"/>
    <property type="molecule type" value="Genomic_DNA"/>
</dbReference>
<comment type="caution">
    <text evidence="2">The sequence shown here is derived from an EMBL/GenBank/DDBJ whole genome shotgun (WGS) entry which is preliminary data.</text>
</comment>
<name>A0A818BHH0_9BILA</name>
<reference evidence="2" key="1">
    <citation type="submission" date="2021-02" db="EMBL/GenBank/DDBJ databases">
        <authorList>
            <person name="Nowell W R."/>
        </authorList>
    </citation>
    <scope>NUCLEOTIDE SEQUENCE</scope>
</reference>
<dbReference type="AlphaFoldDB" id="A0A818BHH0"/>